<evidence type="ECO:0000256" key="1">
    <source>
        <dbReference type="SAM" id="MobiDB-lite"/>
    </source>
</evidence>
<dbReference type="Gene3D" id="2.40.70.10">
    <property type="entry name" value="Acid Proteases"/>
    <property type="match status" value="1"/>
</dbReference>
<feature type="compositionally biased region" description="Polar residues" evidence="1">
    <location>
        <begin position="158"/>
        <end position="174"/>
    </location>
</feature>
<reference evidence="2" key="1">
    <citation type="submission" date="2017-07" db="EMBL/GenBank/DDBJ databases">
        <title>Taro Niue Genome Assembly and Annotation.</title>
        <authorList>
            <person name="Atibalentja N."/>
            <person name="Keating K."/>
            <person name="Fields C.J."/>
        </authorList>
    </citation>
    <scope>NUCLEOTIDE SEQUENCE</scope>
    <source>
        <strain evidence="2">Niue_2</strain>
        <tissue evidence="2">Leaf</tissue>
    </source>
</reference>
<feature type="compositionally biased region" description="Low complexity" evidence="1">
    <location>
        <begin position="181"/>
        <end position="200"/>
    </location>
</feature>
<gene>
    <name evidence="2" type="ORF">Taro_055581</name>
</gene>
<feature type="non-terminal residue" evidence="2">
    <location>
        <position position="1"/>
    </location>
</feature>
<keyword evidence="3" id="KW-1185">Reference proteome</keyword>
<protein>
    <submittedName>
        <fullName evidence="2">Uncharacterized protein</fullName>
    </submittedName>
</protein>
<evidence type="ECO:0000313" key="3">
    <source>
        <dbReference type="Proteomes" id="UP000652761"/>
    </source>
</evidence>
<organism evidence="2 3">
    <name type="scientific">Colocasia esculenta</name>
    <name type="common">Wild taro</name>
    <name type="synonym">Arum esculentum</name>
    <dbReference type="NCBI Taxonomy" id="4460"/>
    <lineage>
        <taxon>Eukaryota</taxon>
        <taxon>Viridiplantae</taxon>
        <taxon>Streptophyta</taxon>
        <taxon>Embryophyta</taxon>
        <taxon>Tracheophyta</taxon>
        <taxon>Spermatophyta</taxon>
        <taxon>Magnoliopsida</taxon>
        <taxon>Liliopsida</taxon>
        <taxon>Araceae</taxon>
        <taxon>Aroideae</taxon>
        <taxon>Colocasieae</taxon>
        <taxon>Colocasia</taxon>
    </lineage>
</organism>
<proteinExistence type="predicted"/>
<comment type="caution">
    <text evidence="2">The sequence shown here is derived from an EMBL/GenBank/DDBJ whole genome shotgun (WGS) entry which is preliminary data.</text>
</comment>
<accession>A0A843XRD1</accession>
<dbReference type="AlphaFoldDB" id="A0A843XRD1"/>
<feature type="region of interest" description="Disordered" evidence="1">
    <location>
        <begin position="132"/>
        <end position="214"/>
    </location>
</feature>
<evidence type="ECO:0000313" key="2">
    <source>
        <dbReference type="EMBL" id="MQM22528.1"/>
    </source>
</evidence>
<dbReference type="Proteomes" id="UP000652761">
    <property type="component" value="Unassembled WGS sequence"/>
</dbReference>
<name>A0A843XRD1_COLES</name>
<dbReference type="EMBL" id="NMUH01013140">
    <property type="protein sequence ID" value="MQM22528.1"/>
    <property type="molecule type" value="Genomic_DNA"/>
</dbReference>
<sequence>MDVATGSLDALLAVWEMNGRPPSSFSASQIGRASSLPWLREVGVVERRPVRTSRNVMRRRSNRPRHHEALYFPHRRLWITEYSCMVWYKPCRRRLIPRQHSRPSWRPRFVAFDHLTLDKALSAARRQEGEMEQYLEEKKASQKRPAATFQRQNKKKTVYQTPQKPMEASNSQRPQDQRLPKTSARSSAWSASTSSSSSRASYRKTRKASSPSSSMNDYDAILGLDWLEEHYALVDFRRKKIVFRIPSEDEFSHPLPKNLAGKLVISAMKVMRMVNKGCDAFLASVMLVPDAGSSLTLAEIDVAQEF</sequence>
<dbReference type="InterPro" id="IPR021109">
    <property type="entry name" value="Peptidase_aspartic_dom_sf"/>
</dbReference>
<dbReference type="OrthoDB" id="786680at2759"/>